<dbReference type="InterPro" id="IPR036157">
    <property type="entry name" value="dUTPase-like_sf"/>
</dbReference>
<accession>A0ABS9QIP1</accession>
<keyword evidence="5" id="KW-0479">Metal-binding</keyword>
<dbReference type="InterPro" id="IPR029054">
    <property type="entry name" value="dUTPase-like"/>
</dbReference>
<evidence type="ECO:0000256" key="4">
    <source>
        <dbReference type="ARBA" id="ARBA00047686"/>
    </source>
</evidence>
<gene>
    <name evidence="5 8" type="primary">dut</name>
    <name evidence="8" type="ORF">L4923_19735</name>
</gene>
<dbReference type="NCBIfam" id="TIGR00576">
    <property type="entry name" value="dut"/>
    <property type="match status" value="1"/>
</dbReference>
<dbReference type="Gene3D" id="2.70.40.10">
    <property type="match status" value="1"/>
</dbReference>
<evidence type="ECO:0000259" key="7">
    <source>
        <dbReference type="Pfam" id="PF00692"/>
    </source>
</evidence>
<keyword evidence="2 5" id="KW-0378">Hydrolase</keyword>
<feature type="binding site" evidence="5">
    <location>
        <begin position="97"/>
        <end position="99"/>
    </location>
    <ligand>
        <name>substrate</name>
    </ligand>
</feature>
<dbReference type="EC" id="3.6.1.23" evidence="5"/>
<keyword evidence="9" id="KW-1185">Reference proteome</keyword>
<feature type="compositionally biased region" description="Gly residues" evidence="6">
    <location>
        <begin position="148"/>
        <end position="161"/>
    </location>
</feature>
<dbReference type="NCBIfam" id="NF001862">
    <property type="entry name" value="PRK00601.1"/>
    <property type="match status" value="1"/>
</dbReference>
<evidence type="ECO:0000256" key="5">
    <source>
        <dbReference type="HAMAP-Rule" id="MF_00116"/>
    </source>
</evidence>
<comment type="similarity">
    <text evidence="1 5">Belongs to the dUTPase family.</text>
</comment>
<organism evidence="8 9">
    <name type="scientific">Mesorhizobium retamae</name>
    <dbReference type="NCBI Taxonomy" id="2912854"/>
    <lineage>
        <taxon>Bacteria</taxon>
        <taxon>Pseudomonadati</taxon>
        <taxon>Pseudomonadota</taxon>
        <taxon>Alphaproteobacteria</taxon>
        <taxon>Hyphomicrobiales</taxon>
        <taxon>Phyllobacteriaceae</taxon>
        <taxon>Mesorhizobium</taxon>
    </lineage>
</organism>
<dbReference type="RefSeq" id="WP_239368253.1">
    <property type="nucleotide sequence ID" value="NZ_JAKREW010000022.1"/>
</dbReference>
<sequence length="161" mass="16952">MHPTPQNQSVFGQTVGFVRLPHGEGLALPAYESAGAAGMDLRAAVPEDRPLLILPGKRALVPTGLVLEIPEGLEGQVRPRSGLALKHGITCLNTPGTVDSDYRGEVKVLLINHGDEEFYVERGMRIAQIVFAPAVQVRSEERSLAGGTERGGGGFGSTGTA</sequence>
<comment type="pathway">
    <text evidence="5">Pyrimidine metabolism; dUMP biosynthesis; dUMP from dCTP (dUTP route): step 2/2.</text>
</comment>
<dbReference type="SUPFAM" id="SSF51283">
    <property type="entry name" value="dUTPase-like"/>
    <property type="match status" value="1"/>
</dbReference>
<comment type="function">
    <text evidence="5">This enzyme is involved in nucleotide metabolism: it produces dUMP, the immediate precursor of thymidine nucleotides and it decreases the intracellular concentration of dUTP so that uracil cannot be incorporated into DNA.</text>
</comment>
<comment type="catalytic activity">
    <reaction evidence="4 5">
        <text>dUTP + H2O = dUMP + diphosphate + H(+)</text>
        <dbReference type="Rhea" id="RHEA:10248"/>
        <dbReference type="ChEBI" id="CHEBI:15377"/>
        <dbReference type="ChEBI" id="CHEBI:15378"/>
        <dbReference type="ChEBI" id="CHEBI:33019"/>
        <dbReference type="ChEBI" id="CHEBI:61555"/>
        <dbReference type="ChEBI" id="CHEBI:246422"/>
        <dbReference type="EC" id="3.6.1.23"/>
    </reaction>
</comment>
<reference evidence="8 9" key="1">
    <citation type="submission" date="2022-02" db="EMBL/GenBank/DDBJ databases">
        <title>Draft genome sequence of Mezorhizobium retamae strain IRAMC:0171 isolated from Retama raetam nodules.</title>
        <authorList>
            <person name="Bengaied R."/>
            <person name="Sbissi I."/>
            <person name="Huber K."/>
            <person name="Ghodbane F."/>
            <person name="Nouioui I."/>
            <person name="Tarhouni M."/>
            <person name="Gtari M."/>
        </authorList>
    </citation>
    <scope>NUCLEOTIDE SEQUENCE [LARGE SCALE GENOMIC DNA]</scope>
    <source>
        <strain evidence="8 9">IRAMC:0171</strain>
    </source>
</reference>
<protein>
    <recommendedName>
        <fullName evidence="5">Deoxyuridine 5'-triphosphate nucleotidohydrolase</fullName>
        <shortName evidence="5">dUTPase</shortName>
        <ecNumber evidence="5">3.6.1.23</ecNumber>
    </recommendedName>
    <alternativeName>
        <fullName evidence="5">dUTP pyrophosphatase</fullName>
    </alternativeName>
</protein>
<feature type="region of interest" description="Disordered" evidence="6">
    <location>
        <begin position="141"/>
        <end position="161"/>
    </location>
</feature>
<name>A0ABS9QIP1_9HYPH</name>
<dbReference type="InterPro" id="IPR033704">
    <property type="entry name" value="dUTPase_trimeric"/>
</dbReference>
<comment type="cofactor">
    <cofactor evidence="5">
        <name>Mg(2+)</name>
        <dbReference type="ChEBI" id="CHEBI:18420"/>
    </cofactor>
</comment>
<evidence type="ECO:0000256" key="3">
    <source>
        <dbReference type="ARBA" id="ARBA00023080"/>
    </source>
</evidence>
<proteinExistence type="inferred from homology"/>
<dbReference type="HAMAP" id="MF_00116">
    <property type="entry name" value="dUTPase_bact"/>
    <property type="match status" value="1"/>
</dbReference>
<evidence type="ECO:0000313" key="8">
    <source>
        <dbReference type="EMBL" id="MCG7507267.1"/>
    </source>
</evidence>
<dbReference type="InterPro" id="IPR008181">
    <property type="entry name" value="dUTPase"/>
</dbReference>
<evidence type="ECO:0000313" key="9">
    <source>
        <dbReference type="Proteomes" id="UP001201701"/>
    </source>
</evidence>
<dbReference type="CDD" id="cd07557">
    <property type="entry name" value="trimeric_dUTPase"/>
    <property type="match status" value="1"/>
</dbReference>
<dbReference type="GO" id="GO:0004170">
    <property type="term" value="F:dUTP diphosphatase activity"/>
    <property type="evidence" value="ECO:0007669"/>
    <property type="project" value="UniProtKB-EC"/>
</dbReference>
<comment type="caution">
    <text evidence="8">The sequence shown here is derived from an EMBL/GenBank/DDBJ whole genome shotgun (WGS) entry which is preliminary data.</text>
</comment>
<feature type="domain" description="dUTPase-like" evidence="7">
    <location>
        <begin position="28"/>
        <end position="159"/>
    </location>
</feature>
<evidence type="ECO:0000256" key="2">
    <source>
        <dbReference type="ARBA" id="ARBA00022801"/>
    </source>
</evidence>
<dbReference type="PANTHER" id="PTHR11241">
    <property type="entry name" value="DEOXYURIDINE 5'-TRIPHOSPHATE NUCLEOTIDOHYDROLASE"/>
    <property type="match status" value="1"/>
</dbReference>
<comment type="caution">
    <text evidence="5">Lacks conserved residue(s) required for the propagation of feature annotation.</text>
</comment>
<feature type="binding site" evidence="5">
    <location>
        <begin position="80"/>
        <end position="82"/>
    </location>
    <ligand>
        <name>substrate</name>
    </ligand>
</feature>
<evidence type="ECO:0000256" key="6">
    <source>
        <dbReference type="SAM" id="MobiDB-lite"/>
    </source>
</evidence>
<dbReference type="PANTHER" id="PTHR11241:SF0">
    <property type="entry name" value="DEOXYURIDINE 5'-TRIPHOSPHATE NUCLEOTIDOHYDROLASE"/>
    <property type="match status" value="1"/>
</dbReference>
<keyword evidence="5" id="KW-0460">Magnesium</keyword>
<feature type="binding site" evidence="5">
    <location>
        <position position="93"/>
    </location>
    <ligand>
        <name>substrate</name>
    </ligand>
</feature>
<keyword evidence="3 5" id="KW-0546">Nucleotide metabolism</keyword>
<evidence type="ECO:0000256" key="1">
    <source>
        <dbReference type="ARBA" id="ARBA00006581"/>
    </source>
</evidence>
<dbReference type="Proteomes" id="UP001201701">
    <property type="component" value="Unassembled WGS sequence"/>
</dbReference>
<dbReference type="Pfam" id="PF00692">
    <property type="entry name" value="dUTPase"/>
    <property type="match status" value="1"/>
</dbReference>
<dbReference type="EMBL" id="JAKREW010000022">
    <property type="protein sequence ID" value="MCG7507267.1"/>
    <property type="molecule type" value="Genomic_DNA"/>
</dbReference>